<dbReference type="Gene3D" id="3.40.630.30">
    <property type="match status" value="1"/>
</dbReference>
<gene>
    <name evidence="1" type="ORF">NN4_68550</name>
</gene>
<dbReference type="InterPro" id="IPR016181">
    <property type="entry name" value="Acyl_CoA_acyltransferase"/>
</dbReference>
<organism evidence="1 2">
    <name type="scientific">Nocardia ninae NBRC 108245</name>
    <dbReference type="NCBI Taxonomy" id="1210091"/>
    <lineage>
        <taxon>Bacteria</taxon>
        <taxon>Bacillati</taxon>
        <taxon>Actinomycetota</taxon>
        <taxon>Actinomycetes</taxon>
        <taxon>Mycobacteriales</taxon>
        <taxon>Nocardiaceae</taxon>
        <taxon>Nocardia</taxon>
    </lineage>
</organism>
<sequence length="273" mass="29640">MCLAHTGAERKRGGDMSVDESDSWRLSRAVSTSVTALTLGGLDKLPAHSRRCVFWEMDPAVAEDSRGFSDPVFEKEAWLSTVLLEWGSCGQVANVNGNVAGCALYSPPSAVPRATLFPTSPVSPDAVLLTTLQAEFPYQEAEVAHQLMQAVVADLVRRGVRALESFGIRSDPPSQALSERFGSMTLMERIISPIKGSGANAPGSKTECSPETCMIEADFLEEVGFKVVAPHHRFPRLRLELDSDHYWKEDVERALDQLLAAAAMTPPARAGVR</sequence>
<evidence type="ECO:0000313" key="2">
    <source>
        <dbReference type="Proteomes" id="UP000321424"/>
    </source>
</evidence>
<dbReference type="EMBL" id="BJXA01000067">
    <property type="protein sequence ID" value="GEM42336.1"/>
    <property type="molecule type" value="Genomic_DNA"/>
</dbReference>
<evidence type="ECO:0008006" key="3">
    <source>
        <dbReference type="Google" id="ProtNLM"/>
    </source>
</evidence>
<proteinExistence type="predicted"/>
<comment type="caution">
    <text evidence="1">The sequence shown here is derived from an EMBL/GenBank/DDBJ whole genome shotgun (WGS) entry which is preliminary data.</text>
</comment>
<dbReference type="Proteomes" id="UP000321424">
    <property type="component" value="Unassembled WGS sequence"/>
</dbReference>
<reference evidence="1 2" key="1">
    <citation type="submission" date="2019-07" db="EMBL/GenBank/DDBJ databases">
        <title>Whole genome shotgun sequence of Nocardia ninae NBRC 108245.</title>
        <authorList>
            <person name="Hosoyama A."/>
            <person name="Uohara A."/>
            <person name="Ohji S."/>
            <person name="Ichikawa N."/>
        </authorList>
    </citation>
    <scope>NUCLEOTIDE SEQUENCE [LARGE SCALE GENOMIC DNA]</scope>
    <source>
        <strain evidence="1 2">NBRC 108245</strain>
    </source>
</reference>
<dbReference type="SUPFAM" id="SSF55729">
    <property type="entry name" value="Acyl-CoA N-acyltransferases (Nat)"/>
    <property type="match status" value="1"/>
</dbReference>
<dbReference type="AlphaFoldDB" id="A0A511MQQ8"/>
<name>A0A511MQQ8_9NOCA</name>
<keyword evidence="2" id="KW-1185">Reference proteome</keyword>
<evidence type="ECO:0000313" key="1">
    <source>
        <dbReference type="EMBL" id="GEM42336.1"/>
    </source>
</evidence>
<protein>
    <recommendedName>
        <fullName evidence="3">N-acetyltransferase domain-containing protein</fullName>
    </recommendedName>
</protein>
<accession>A0A511MQQ8</accession>